<dbReference type="Pfam" id="PF00561">
    <property type="entry name" value="Abhydrolase_1"/>
    <property type="match status" value="1"/>
</dbReference>
<gene>
    <name evidence="4" type="ORF">MKZ38_004632</name>
</gene>
<evidence type="ECO:0000313" key="5">
    <source>
        <dbReference type="Proteomes" id="UP001201980"/>
    </source>
</evidence>
<dbReference type="PRINTS" id="PR00111">
    <property type="entry name" value="ABHYDROLASE"/>
</dbReference>
<comment type="similarity">
    <text evidence="2">Belongs to the AB hydrolase superfamily. Epoxide hydrolase family.</text>
</comment>
<dbReference type="Gene3D" id="3.40.50.1820">
    <property type="entry name" value="alpha/beta hydrolase"/>
    <property type="match status" value="1"/>
</dbReference>
<evidence type="ECO:0000256" key="1">
    <source>
        <dbReference type="ARBA" id="ARBA00022801"/>
    </source>
</evidence>
<evidence type="ECO:0000256" key="2">
    <source>
        <dbReference type="ARBA" id="ARBA00038334"/>
    </source>
</evidence>
<dbReference type="GO" id="GO:0016787">
    <property type="term" value="F:hydrolase activity"/>
    <property type="evidence" value="ECO:0007669"/>
    <property type="project" value="UniProtKB-KW"/>
</dbReference>
<proteinExistence type="inferred from homology"/>
<dbReference type="PRINTS" id="PR00412">
    <property type="entry name" value="EPOXHYDRLASE"/>
</dbReference>
<dbReference type="InterPro" id="IPR029058">
    <property type="entry name" value="AB_hydrolase_fold"/>
</dbReference>
<evidence type="ECO:0000313" key="4">
    <source>
        <dbReference type="EMBL" id="KAJ2897509.1"/>
    </source>
</evidence>
<comment type="caution">
    <text evidence="4">The sequence shown here is derived from an EMBL/GenBank/DDBJ whole genome shotgun (WGS) entry which is preliminary data.</text>
</comment>
<name>A0AAD5RS14_9PEZI</name>
<dbReference type="PANTHER" id="PTHR43329">
    <property type="entry name" value="EPOXIDE HYDROLASE"/>
    <property type="match status" value="1"/>
</dbReference>
<protein>
    <submittedName>
        <fullName evidence="4">Bifunctional epoxide hydrolase-like protein</fullName>
    </submittedName>
</protein>
<dbReference type="InterPro" id="IPR000073">
    <property type="entry name" value="AB_hydrolase_1"/>
</dbReference>
<dbReference type="Proteomes" id="UP001201980">
    <property type="component" value="Unassembled WGS sequence"/>
</dbReference>
<organism evidence="4 5">
    <name type="scientific">Zalerion maritima</name>
    <dbReference type="NCBI Taxonomy" id="339359"/>
    <lineage>
        <taxon>Eukaryota</taxon>
        <taxon>Fungi</taxon>
        <taxon>Dikarya</taxon>
        <taxon>Ascomycota</taxon>
        <taxon>Pezizomycotina</taxon>
        <taxon>Sordariomycetes</taxon>
        <taxon>Lulworthiomycetidae</taxon>
        <taxon>Lulworthiales</taxon>
        <taxon>Lulworthiaceae</taxon>
        <taxon>Zalerion</taxon>
    </lineage>
</organism>
<dbReference type="SUPFAM" id="SSF53474">
    <property type="entry name" value="alpha/beta-Hydrolases"/>
    <property type="match status" value="1"/>
</dbReference>
<accession>A0AAD5RS14</accession>
<dbReference type="InterPro" id="IPR000639">
    <property type="entry name" value="Epox_hydrolase-like"/>
</dbReference>
<feature type="domain" description="AB hydrolase-1" evidence="3">
    <location>
        <begin position="43"/>
        <end position="324"/>
    </location>
</feature>
<reference evidence="4" key="1">
    <citation type="submission" date="2022-07" db="EMBL/GenBank/DDBJ databases">
        <title>Draft genome sequence of Zalerion maritima ATCC 34329, a (micro)plastics degrading marine fungus.</title>
        <authorList>
            <person name="Paco A."/>
            <person name="Goncalves M.F.M."/>
            <person name="Rocha-Santos T.A.P."/>
            <person name="Alves A."/>
        </authorList>
    </citation>
    <scope>NUCLEOTIDE SEQUENCE</scope>
    <source>
        <strain evidence="4">ATCC 34329</strain>
    </source>
</reference>
<keyword evidence="1 4" id="KW-0378">Hydrolase</keyword>
<dbReference type="AlphaFoldDB" id="A0AAD5RS14"/>
<keyword evidence="5" id="KW-1185">Reference proteome</keyword>
<evidence type="ECO:0000259" key="3">
    <source>
        <dbReference type="Pfam" id="PF00561"/>
    </source>
</evidence>
<sequence length="344" mass="37884">MDTSKLVPNDSRVEWRSLTTRGHTYSYQVVAPPSSICAAPKDTIILIHGFPDLSFGWRNQAPYLAFLGYRVVIPDLLGYGRTDAPEDPAEYTLKKLSDDVAAIAAAVTGNSGQVILGGHDWGGALAWRVPLWHPELVKAVFVVCTPYSPPSNSTYLSLETFIEHGILTNFGYQLQFARGDVEAKLGDKNATTIRQFLRTMFGGTTPDGEPGFNTTKGILFDKYMEVRGSPLVSTAEMDYYVDEYMRHGMVGPLNWYRTREMNFEDEIPLADAGKTKIDAPALFIAASKDTALPPSMSEGMESNFTQPLQRGEVPTSHWALEQAPAQVNGYISGFLASLARESKL</sequence>
<dbReference type="EMBL" id="JAKWBI020000272">
    <property type="protein sequence ID" value="KAJ2897509.1"/>
    <property type="molecule type" value="Genomic_DNA"/>
</dbReference>